<dbReference type="InterPro" id="IPR039420">
    <property type="entry name" value="WalR-like"/>
</dbReference>
<dbReference type="Proteomes" id="UP000093053">
    <property type="component" value="Chromosome"/>
</dbReference>
<name>A0A1B2I0H9_9PSEU</name>
<dbReference type="InterPro" id="IPR016032">
    <property type="entry name" value="Sig_transdc_resp-reg_C-effctor"/>
</dbReference>
<dbReference type="GO" id="GO:0000160">
    <property type="term" value="P:phosphorelay signal transduction system"/>
    <property type="evidence" value="ECO:0007669"/>
    <property type="project" value="InterPro"/>
</dbReference>
<feature type="domain" description="HTH luxR-type" evidence="6">
    <location>
        <begin position="151"/>
        <end position="216"/>
    </location>
</feature>
<dbReference type="CDD" id="cd17535">
    <property type="entry name" value="REC_NarL-like"/>
    <property type="match status" value="1"/>
</dbReference>
<dbReference type="InterPro" id="IPR001789">
    <property type="entry name" value="Sig_transdc_resp-reg_receiver"/>
</dbReference>
<sequence length="231" mass="25081">MNVVRLVLVDDDPLVRAGLRMILGGADDIDVVGEATDGRDAIDVIVRERPDVVLMDIRMPRMDGLVATRQLRDRGSSARIVVLTTFDTDELVFTALREGAVGFLLKDTRPADIVAAVRRVALGEPMLSPSVTSRLIAVATRREDGSRQRTAHAMLARLTDREREVATAVAEGLSNAEIAESLHLGLATVKTHVGSVFAKLEVTNRVQVARCVHDAEPVSGSWNRAPTRDTT</sequence>
<dbReference type="PROSITE" id="PS50043">
    <property type="entry name" value="HTH_LUXR_2"/>
    <property type="match status" value="1"/>
</dbReference>
<gene>
    <name evidence="8" type="ORF">BBK82_41310</name>
</gene>
<dbReference type="AlphaFoldDB" id="A0A1B2I0H9"/>
<dbReference type="SUPFAM" id="SSF46894">
    <property type="entry name" value="C-terminal effector domain of the bipartite response regulators"/>
    <property type="match status" value="1"/>
</dbReference>
<proteinExistence type="predicted"/>
<dbReference type="InterPro" id="IPR011006">
    <property type="entry name" value="CheY-like_superfamily"/>
</dbReference>
<keyword evidence="1 5" id="KW-0597">Phosphoprotein</keyword>
<protein>
    <submittedName>
        <fullName evidence="8">DNA-binding response regulator</fullName>
    </submittedName>
</protein>
<evidence type="ECO:0000259" key="6">
    <source>
        <dbReference type="PROSITE" id="PS50043"/>
    </source>
</evidence>
<dbReference type="GO" id="GO:0006355">
    <property type="term" value="P:regulation of DNA-templated transcription"/>
    <property type="evidence" value="ECO:0007669"/>
    <property type="project" value="InterPro"/>
</dbReference>
<dbReference type="OrthoDB" id="9808843at2"/>
<dbReference type="STRING" id="1586287.BBK82_41310"/>
<dbReference type="CDD" id="cd06170">
    <property type="entry name" value="LuxR_C_like"/>
    <property type="match status" value="1"/>
</dbReference>
<dbReference type="SMART" id="SM00448">
    <property type="entry name" value="REC"/>
    <property type="match status" value="1"/>
</dbReference>
<dbReference type="PANTHER" id="PTHR43214">
    <property type="entry name" value="TWO-COMPONENT RESPONSE REGULATOR"/>
    <property type="match status" value="1"/>
</dbReference>
<evidence type="ECO:0000259" key="7">
    <source>
        <dbReference type="PROSITE" id="PS50110"/>
    </source>
</evidence>
<dbReference type="RefSeq" id="WP_065921782.1">
    <property type="nucleotide sequence ID" value="NZ_CP016793.1"/>
</dbReference>
<dbReference type="Pfam" id="PF00196">
    <property type="entry name" value="GerE"/>
    <property type="match status" value="1"/>
</dbReference>
<accession>A0A1B2I0H9</accession>
<evidence type="ECO:0000256" key="4">
    <source>
        <dbReference type="ARBA" id="ARBA00023163"/>
    </source>
</evidence>
<dbReference type="InterPro" id="IPR000792">
    <property type="entry name" value="Tscrpt_reg_LuxR_C"/>
</dbReference>
<feature type="domain" description="Response regulatory" evidence="7">
    <location>
        <begin position="5"/>
        <end position="121"/>
    </location>
</feature>
<evidence type="ECO:0000256" key="3">
    <source>
        <dbReference type="ARBA" id="ARBA00023125"/>
    </source>
</evidence>
<dbReference type="PRINTS" id="PR00038">
    <property type="entry name" value="HTHLUXR"/>
</dbReference>
<evidence type="ECO:0000313" key="9">
    <source>
        <dbReference type="Proteomes" id="UP000093053"/>
    </source>
</evidence>
<dbReference type="SUPFAM" id="SSF52172">
    <property type="entry name" value="CheY-like"/>
    <property type="match status" value="1"/>
</dbReference>
<keyword evidence="4" id="KW-0804">Transcription</keyword>
<reference evidence="8 9" key="1">
    <citation type="submission" date="2016-07" db="EMBL/GenBank/DDBJ databases">
        <title>Complete genome sequence of the Lentzea guizhouensis DHS C013.</title>
        <authorList>
            <person name="Cao C."/>
        </authorList>
    </citation>
    <scope>NUCLEOTIDE SEQUENCE [LARGE SCALE GENOMIC DNA]</scope>
    <source>
        <strain evidence="8 9">DHS C013</strain>
    </source>
</reference>
<keyword evidence="2" id="KW-0805">Transcription regulation</keyword>
<organism evidence="8 9">
    <name type="scientific">Lentzea guizhouensis</name>
    <dbReference type="NCBI Taxonomy" id="1586287"/>
    <lineage>
        <taxon>Bacteria</taxon>
        <taxon>Bacillati</taxon>
        <taxon>Actinomycetota</taxon>
        <taxon>Actinomycetes</taxon>
        <taxon>Pseudonocardiales</taxon>
        <taxon>Pseudonocardiaceae</taxon>
        <taxon>Lentzea</taxon>
    </lineage>
</organism>
<evidence type="ECO:0000256" key="2">
    <source>
        <dbReference type="ARBA" id="ARBA00023015"/>
    </source>
</evidence>
<dbReference type="GO" id="GO:0003677">
    <property type="term" value="F:DNA binding"/>
    <property type="evidence" value="ECO:0007669"/>
    <property type="project" value="UniProtKB-KW"/>
</dbReference>
<dbReference type="EMBL" id="CP016793">
    <property type="protein sequence ID" value="ANZ43461.1"/>
    <property type="molecule type" value="Genomic_DNA"/>
</dbReference>
<dbReference type="KEGG" id="led:BBK82_41310"/>
<dbReference type="Pfam" id="PF00072">
    <property type="entry name" value="Response_reg"/>
    <property type="match status" value="1"/>
</dbReference>
<dbReference type="InterPro" id="IPR058245">
    <property type="entry name" value="NreC/VraR/RcsB-like_REC"/>
</dbReference>
<dbReference type="PROSITE" id="PS00622">
    <property type="entry name" value="HTH_LUXR_1"/>
    <property type="match status" value="1"/>
</dbReference>
<keyword evidence="9" id="KW-1185">Reference proteome</keyword>
<evidence type="ECO:0000256" key="1">
    <source>
        <dbReference type="ARBA" id="ARBA00022553"/>
    </source>
</evidence>
<keyword evidence="3 8" id="KW-0238">DNA-binding</keyword>
<dbReference type="Gene3D" id="3.40.50.2300">
    <property type="match status" value="1"/>
</dbReference>
<evidence type="ECO:0000256" key="5">
    <source>
        <dbReference type="PROSITE-ProRule" id="PRU00169"/>
    </source>
</evidence>
<evidence type="ECO:0000313" key="8">
    <source>
        <dbReference type="EMBL" id="ANZ43461.1"/>
    </source>
</evidence>
<dbReference type="PROSITE" id="PS50110">
    <property type="entry name" value="RESPONSE_REGULATORY"/>
    <property type="match status" value="1"/>
</dbReference>
<feature type="modified residue" description="4-aspartylphosphate" evidence="5">
    <location>
        <position position="56"/>
    </location>
</feature>
<dbReference type="PANTHER" id="PTHR43214:SF24">
    <property type="entry name" value="TRANSCRIPTIONAL REGULATORY PROTEIN NARL-RELATED"/>
    <property type="match status" value="1"/>
</dbReference>
<dbReference type="SMART" id="SM00421">
    <property type="entry name" value="HTH_LUXR"/>
    <property type="match status" value="1"/>
</dbReference>